<comment type="caution">
    <text evidence="7">The sequence shown here is derived from an EMBL/GenBank/DDBJ whole genome shotgun (WGS) entry which is preliminary data.</text>
</comment>
<protein>
    <submittedName>
        <fullName evidence="7">Putative membrane protein</fullName>
    </submittedName>
</protein>
<dbReference type="RefSeq" id="WP_167082315.1">
    <property type="nucleotide sequence ID" value="NZ_BAAADC010000001.1"/>
</dbReference>
<feature type="transmembrane region" description="Helical" evidence="5">
    <location>
        <begin position="36"/>
        <end position="57"/>
    </location>
</feature>
<dbReference type="Gene3D" id="1.20.120.1630">
    <property type="match status" value="1"/>
</dbReference>
<dbReference type="Pfam" id="PF07298">
    <property type="entry name" value="NnrU"/>
    <property type="match status" value="1"/>
</dbReference>
<keyword evidence="4 5" id="KW-0472">Membrane</keyword>
<dbReference type="EMBL" id="JAASRM010000001">
    <property type="protein sequence ID" value="NIK88136.1"/>
    <property type="molecule type" value="Genomic_DNA"/>
</dbReference>
<keyword evidence="3 5" id="KW-1133">Transmembrane helix</keyword>
<comment type="subcellular location">
    <subcellularLocation>
        <location evidence="1">Membrane</location>
        <topology evidence="1">Multi-pass membrane protein</topology>
    </subcellularLocation>
</comment>
<feature type="transmembrane region" description="Helical" evidence="5">
    <location>
        <begin position="198"/>
        <end position="217"/>
    </location>
</feature>
<evidence type="ECO:0000256" key="2">
    <source>
        <dbReference type="ARBA" id="ARBA00022692"/>
    </source>
</evidence>
<accession>A0A846MXL6</accession>
<keyword evidence="8" id="KW-1185">Reference proteome</keyword>
<feature type="transmembrane region" description="Helical" evidence="5">
    <location>
        <begin position="77"/>
        <end position="95"/>
    </location>
</feature>
<evidence type="ECO:0000256" key="4">
    <source>
        <dbReference type="ARBA" id="ARBA00023136"/>
    </source>
</evidence>
<gene>
    <name evidence="7" type="ORF">FHS83_001454</name>
</gene>
<feature type="domain" description="NnrU" evidence="6">
    <location>
        <begin position="4"/>
        <end position="223"/>
    </location>
</feature>
<proteinExistence type="predicted"/>
<evidence type="ECO:0000256" key="5">
    <source>
        <dbReference type="SAM" id="Phobius"/>
    </source>
</evidence>
<evidence type="ECO:0000256" key="3">
    <source>
        <dbReference type="ARBA" id="ARBA00022989"/>
    </source>
</evidence>
<sequence length="235" mass="25459">MEQLAAAALCFLGIHLLVSGTTLRDVLTRNIGEKPYLGFFALTSLAVIVWLACSYNAASVSTANTVLFNLGGGFRSFAGLPVMLIAFMLVLPGVLRGNPTSQGQEKAKISGILRITRHPFLWGATLWSGFHLLALGTLAGVLFFGTFFLVAVIGMRAIDGKVKRKRPADWAMIISQSSAIPFAAIFEGKNIFVAREIFDWRFGIALVAFVAFAVLHVKIFSVPAFPPQWLGLLTL</sequence>
<evidence type="ECO:0000313" key="8">
    <source>
        <dbReference type="Proteomes" id="UP000570514"/>
    </source>
</evidence>
<dbReference type="Proteomes" id="UP000570514">
    <property type="component" value="Unassembled WGS sequence"/>
</dbReference>
<organism evidence="7 8">
    <name type="scientific">Rhizomicrobium palustre</name>
    <dbReference type="NCBI Taxonomy" id="189966"/>
    <lineage>
        <taxon>Bacteria</taxon>
        <taxon>Pseudomonadati</taxon>
        <taxon>Pseudomonadota</taxon>
        <taxon>Alphaproteobacteria</taxon>
        <taxon>Micropepsales</taxon>
        <taxon>Micropepsaceae</taxon>
        <taxon>Rhizomicrobium</taxon>
    </lineage>
</organism>
<evidence type="ECO:0000256" key="1">
    <source>
        <dbReference type="ARBA" id="ARBA00004141"/>
    </source>
</evidence>
<dbReference type="InterPro" id="IPR009915">
    <property type="entry name" value="NnrU_dom"/>
</dbReference>
<name>A0A846MXL6_9PROT</name>
<evidence type="ECO:0000313" key="7">
    <source>
        <dbReference type="EMBL" id="NIK88136.1"/>
    </source>
</evidence>
<dbReference type="GO" id="GO:0016020">
    <property type="term" value="C:membrane"/>
    <property type="evidence" value="ECO:0007669"/>
    <property type="project" value="UniProtKB-SubCell"/>
</dbReference>
<keyword evidence="2 5" id="KW-0812">Transmembrane</keyword>
<reference evidence="7 8" key="1">
    <citation type="submission" date="2020-03" db="EMBL/GenBank/DDBJ databases">
        <title>Genomic Encyclopedia of Type Strains, Phase IV (KMG-IV): sequencing the most valuable type-strain genomes for metagenomic binning, comparative biology and taxonomic classification.</title>
        <authorList>
            <person name="Goeker M."/>
        </authorList>
    </citation>
    <scope>NUCLEOTIDE SEQUENCE [LARGE SCALE GENOMIC DNA]</scope>
    <source>
        <strain evidence="7 8">DSM 19867</strain>
    </source>
</reference>
<evidence type="ECO:0000259" key="6">
    <source>
        <dbReference type="Pfam" id="PF07298"/>
    </source>
</evidence>
<feature type="transmembrane region" description="Helical" evidence="5">
    <location>
        <begin position="130"/>
        <end position="155"/>
    </location>
</feature>
<dbReference type="AlphaFoldDB" id="A0A846MXL6"/>